<organism evidence="2 3">
    <name type="scientific">Asticcacaulis biprosthecium C19</name>
    <dbReference type="NCBI Taxonomy" id="715226"/>
    <lineage>
        <taxon>Bacteria</taxon>
        <taxon>Pseudomonadati</taxon>
        <taxon>Pseudomonadota</taxon>
        <taxon>Alphaproteobacteria</taxon>
        <taxon>Caulobacterales</taxon>
        <taxon>Caulobacteraceae</taxon>
        <taxon>Asticcacaulis</taxon>
    </lineage>
</organism>
<evidence type="ECO:0000313" key="3">
    <source>
        <dbReference type="Proteomes" id="UP000006512"/>
    </source>
</evidence>
<feature type="transmembrane region" description="Helical" evidence="1">
    <location>
        <begin position="71"/>
        <end position="93"/>
    </location>
</feature>
<dbReference type="HOGENOM" id="CLU_1425347_0_0_5"/>
<reference evidence="3" key="1">
    <citation type="submission" date="2011-03" db="EMBL/GenBank/DDBJ databases">
        <title>Draft genome sequence of Brevundimonas diminuta.</title>
        <authorList>
            <person name="Brown P.J.B."/>
            <person name="Buechlein A."/>
            <person name="Hemmerich C."/>
            <person name="Brun Y.V."/>
        </authorList>
    </citation>
    <scope>NUCLEOTIDE SEQUENCE [LARGE SCALE GENOMIC DNA]</scope>
    <source>
        <strain evidence="3">C19</strain>
    </source>
</reference>
<accession>F4QLU7</accession>
<feature type="transmembrane region" description="Helical" evidence="1">
    <location>
        <begin position="27"/>
        <end position="51"/>
    </location>
</feature>
<feature type="transmembrane region" description="Helical" evidence="1">
    <location>
        <begin position="114"/>
        <end position="136"/>
    </location>
</feature>
<dbReference type="STRING" id="715226.ABI_08020"/>
<proteinExistence type="predicted"/>
<dbReference type="RefSeq" id="WP_006271541.1">
    <property type="nucleotide sequence ID" value="NZ_GL883077.1"/>
</dbReference>
<keyword evidence="1" id="KW-0812">Transmembrane</keyword>
<evidence type="ECO:0000256" key="1">
    <source>
        <dbReference type="SAM" id="Phobius"/>
    </source>
</evidence>
<dbReference type="EMBL" id="GL883077">
    <property type="protein sequence ID" value="EGF92366.1"/>
    <property type="molecule type" value="Genomic_DNA"/>
</dbReference>
<keyword evidence="1" id="KW-0472">Membrane</keyword>
<dbReference type="Proteomes" id="UP000006512">
    <property type="component" value="Unassembled WGS sequence"/>
</dbReference>
<dbReference type="eggNOG" id="COG1196">
    <property type="taxonomic scope" value="Bacteria"/>
</dbReference>
<feature type="transmembrane region" description="Helical" evidence="1">
    <location>
        <begin position="156"/>
        <end position="182"/>
    </location>
</feature>
<dbReference type="AlphaFoldDB" id="F4QLU7"/>
<keyword evidence="1" id="KW-1133">Transmembrane helix</keyword>
<dbReference type="OrthoDB" id="7032238at2"/>
<gene>
    <name evidence="2" type="ORF">ABI_08020</name>
</gene>
<protein>
    <submittedName>
        <fullName evidence="2">Uncharacterized protein</fullName>
    </submittedName>
</protein>
<keyword evidence="3" id="KW-1185">Reference proteome</keyword>
<name>F4QLU7_9CAUL</name>
<evidence type="ECO:0000313" key="2">
    <source>
        <dbReference type="EMBL" id="EGF92366.1"/>
    </source>
</evidence>
<sequence length="190" mass="19485">MTEIAVTETQNPNPNIESSQSAVTWPAIFAGAVAATGVTLALLPLGSALGFASFSIWTLNARDAAEFTFGAAIWLVVMQWLSSFIGGYLAGRLRVKWAGIHADEVFFRDTAHGLLSWCLATLAVAVLIGGLAAGAGDTAAEVASDVSTTVVEKVRQAGVGFSTALAISLFVGAFIASVAGAIGGRLRDAL</sequence>